<protein>
    <submittedName>
        <fullName evidence="4">Uncharacterized protein</fullName>
    </submittedName>
</protein>
<dbReference type="InterPro" id="IPR015943">
    <property type="entry name" value="WD40/YVTN_repeat-like_dom_sf"/>
</dbReference>
<dbReference type="PROSITE" id="PS00678">
    <property type="entry name" value="WD_REPEATS_1"/>
    <property type="match status" value="1"/>
</dbReference>
<dbReference type="AlphaFoldDB" id="A0A5E4R194"/>
<dbReference type="InterPro" id="IPR019775">
    <property type="entry name" value="WD40_repeat_CS"/>
</dbReference>
<dbReference type="PANTHER" id="PTHR44090:SF1">
    <property type="entry name" value="SUPERKILLER COMPLEX PROTEIN 8"/>
    <property type="match status" value="1"/>
</dbReference>
<proteinExistence type="predicted"/>
<feature type="repeat" description="WD" evidence="3">
    <location>
        <begin position="67"/>
        <end position="108"/>
    </location>
</feature>
<evidence type="ECO:0000256" key="2">
    <source>
        <dbReference type="ARBA" id="ARBA00022737"/>
    </source>
</evidence>
<name>A0A5E4R194_9NEOP</name>
<feature type="repeat" description="WD" evidence="3">
    <location>
        <begin position="109"/>
        <end position="150"/>
    </location>
</feature>
<dbReference type="SUPFAM" id="SSF50978">
    <property type="entry name" value="WD40 repeat-like"/>
    <property type="match status" value="1"/>
</dbReference>
<sequence length="317" mass="34712">MSPDVHSILCKKENAHEEPIYSCAWSRIKPTGDTKETTKDFVVTGGLDGIVKVWHDHSNQLKLVHELQGHCMAVISIAISPDGHTIATTSLDSTMIIWELTSGNNVHEIHSEDTDMWQVSFSPDGTHIVTGSHNGRLTIYNIETKQPKRTFDTRGLSVLCVAWSNDDKHIACGSVDGNVCIFKVSQGKLLHTVEAHMETVRSVCFSPNSQLLVTASNDGFVKLFDVASANELCKMDLTTWVLSARFTPDGGRIAAAAANGSVTIILLESFKALYTFKEHTGIVWDAHFNAGGNKLVSVSKDKAIIVYKSPRPQKPAK</sequence>
<dbReference type="Pfam" id="PF00400">
    <property type="entry name" value="WD40"/>
    <property type="match status" value="6"/>
</dbReference>
<accession>A0A5E4R194</accession>
<keyword evidence="1 3" id="KW-0853">WD repeat</keyword>
<dbReference type="CDD" id="cd00200">
    <property type="entry name" value="WD40"/>
    <property type="match status" value="1"/>
</dbReference>
<dbReference type="InterPro" id="IPR051510">
    <property type="entry name" value="SKI8"/>
</dbReference>
<feature type="repeat" description="WD" evidence="3">
    <location>
        <begin position="193"/>
        <end position="234"/>
    </location>
</feature>
<dbReference type="PROSITE" id="PS50082">
    <property type="entry name" value="WD_REPEATS_2"/>
    <property type="match status" value="3"/>
</dbReference>
<reference evidence="4 5" key="1">
    <citation type="submission" date="2017-07" db="EMBL/GenBank/DDBJ databases">
        <authorList>
            <person name="Talla V."/>
            <person name="Backstrom N."/>
        </authorList>
    </citation>
    <scope>NUCLEOTIDE SEQUENCE [LARGE SCALE GENOMIC DNA]</scope>
</reference>
<evidence type="ECO:0000256" key="3">
    <source>
        <dbReference type="PROSITE-ProRule" id="PRU00221"/>
    </source>
</evidence>
<evidence type="ECO:0000313" key="5">
    <source>
        <dbReference type="Proteomes" id="UP000324832"/>
    </source>
</evidence>
<keyword evidence="2" id="KW-0677">Repeat</keyword>
<dbReference type="GO" id="GO:0016593">
    <property type="term" value="C:Cdc73/Paf1 complex"/>
    <property type="evidence" value="ECO:0007669"/>
    <property type="project" value="TreeGrafter"/>
</dbReference>
<dbReference type="InterPro" id="IPR001680">
    <property type="entry name" value="WD40_rpt"/>
</dbReference>
<evidence type="ECO:0000313" key="4">
    <source>
        <dbReference type="EMBL" id="VVD04250.1"/>
    </source>
</evidence>
<dbReference type="PROSITE" id="PS50294">
    <property type="entry name" value="WD_REPEATS_REGION"/>
    <property type="match status" value="2"/>
</dbReference>
<dbReference type="Proteomes" id="UP000324832">
    <property type="component" value="Unassembled WGS sequence"/>
</dbReference>
<organism evidence="4 5">
    <name type="scientific">Leptidea sinapis</name>
    <dbReference type="NCBI Taxonomy" id="189913"/>
    <lineage>
        <taxon>Eukaryota</taxon>
        <taxon>Metazoa</taxon>
        <taxon>Ecdysozoa</taxon>
        <taxon>Arthropoda</taxon>
        <taxon>Hexapoda</taxon>
        <taxon>Insecta</taxon>
        <taxon>Pterygota</taxon>
        <taxon>Neoptera</taxon>
        <taxon>Endopterygota</taxon>
        <taxon>Lepidoptera</taxon>
        <taxon>Glossata</taxon>
        <taxon>Ditrysia</taxon>
        <taxon>Papilionoidea</taxon>
        <taxon>Pieridae</taxon>
        <taxon>Dismorphiinae</taxon>
        <taxon>Leptidea</taxon>
    </lineage>
</organism>
<evidence type="ECO:0000256" key="1">
    <source>
        <dbReference type="ARBA" id="ARBA00022574"/>
    </source>
</evidence>
<dbReference type="InterPro" id="IPR036322">
    <property type="entry name" value="WD40_repeat_dom_sf"/>
</dbReference>
<dbReference type="SMART" id="SM00320">
    <property type="entry name" value="WD40"/>
    <property type="match status" value="7"/>
</dbReference>
<dbReference type="Gene3D" id="2.130.10.10">
    <property type="entry name" value="YVTN repeat-like/Quinoprotein amine dehydrogenase"/>
    <property type="match status" value="1"/>
</dbReference>
<gene>
    <name evidence="4" type="ORF">LSINAPIS_LOCUS14046</name>
</gene>
<dbReference type="PANTHER" id="PTHR44090">
    <property type="entry name" value="WD REPEAT-CONTAINING PROTEIN 61"/>
    <property type="match status" value="1"/>
</dbReference>
<keyword evidence="5" id="KW-1185">Reference proteome</keyword>
<dbReference type="EMBL" id="FZQP02006848">
    <property type="protein sequence ID" value="VVD04250.1"/>
    <property type="molecule type" value="Genomic_DNA"/>
</dbReference>